<sequence>MALPWVLVDRSVAFVVAEGSSSEKGNEACAIGGSSGLSPQEAMAAMTPEPVVVAPPDVTRLSMQRRTPADHLGCGVYGGEISSTHKGLVVIYTGFYRPGNGGFSGDGRNLIYHSGGRPACPPPPPRQGRLCYHCSSNAVSTVPPVPDSPGMKGLGNTGVVLRQSTGGDYCLAELITSFNPGFPEFELCVWSGSSTASTGGGQWIKTPVHLPLPENLCGPNHFFQIDMAFPLSSSQICWVDLLMGILVCNLSAPQGPEFEFISLPVEHQLYLPENKRLQLNPEEFRSMCCVRSGAIKFVSLEVYSDKQVAAEQVTLKTCTLSPGFKTWEEGKSWSVGEIWASESFKKMELPHLMLTCPVLSMNEDEVIYANLNDIDYVDDVDEWGEIVGMDLVPKGHYRIEFDVLQNKVLKFWKSSTGDLSLLTPILLASDFSAHLQGPRTAT</sequence>
<dbReference type="AlphaFoldDB" id="A0AAV5EXP0"/>
<dbReference type="EMBL" id="BQKI01000079">
    <property type="protein sequence ID" value="GJN27010.1"/>
    <property type="molecule type" value="Genomic_DNA"/>
</dbReference>
<organism evidence="2 3">
    <name type="scientific">Eleusine coracana subsp. coracana</name>
    <dbReference type="NCBI Taxonomy" id="191504"/>
    <lineage>
        <taxon>Eukaryota</taxon>
        <taxon>Viridiplantae</taxon>
        <taxon>Streptophyta</taxon>
        <taxon>Embryophyta</taxon>
        <taxon>Tracheophyta</taxon>
        <taxon>Spermatophyta</taxon>
        <taxon>Magnoliopsida</taxon>
        <taxon>Liliopsida</taxon>
        <taxon>Poales</taxon>
        <taxon>Poaceae</taxon>
        <taxon>PACMAD clade</taxon>
        <taxon>Chloridoideae</taxon>
        <taxon>Cynodonteae</taxon>
        <taxon>Eleusininae</taxon>
        <taxon>Eleusine</taxon>
    </lineage>
</organism>
<accession>A0AAV5EXP0</accession>
<dbReference type="PANTHER" id="PTHR33086">
    <property type="entry name" value="OS05G0468200 PROTEIN-RELATED"/>
    <property type="match status" value="1"/>
</dbReference>
<evidence type="ECO:0000313" key="2">
    <source>
        <dbReference type="EMBL" id="GJN27010.1"/>
    </source>
</evidence>
<comment type="caution">
    <text evidence="2">The sequence shown here is derived from an EMBL/GenBank/DDBJ whole genome shotgun (WGS) entry which is preliminary data.</text>
</comment>
<dbReference type="Proteomes" id="UP001054889">
    <property type="component" value="Unassembled WGS sequence"/>
</dbReference>
<protein>
    <recommendedName>
        <fullName evidence="1">DUF1618 domain-containing protein</fullName>
    </recommendedName>
</protein>
<reference evidence="2" key="2">
    <citation type="submission" date="2021-12" db="EMBL/GenBank/DDBJ databases">
        <title>Resequencing data analysis of finger millet.</title>
        <authorList>
            <person name="Hatakeyama M."/>
            <person name="Aluri S."/>
            <person name="Balachadran M.T."/>
            <person name="Sivarajan S.R."/>
            <person name="Poveda L."/>
            <person name="Shimizu-Inatsugi R."/>
            <person name="Schlapbach R."/>
            <person name="Sreeman S.M."/>
            <person name="Shimizu K.K."/>
        </authorList>
    </citation>
    <scope>NUCLEOTIDE SEQUENCE</scope>
</reference>
<proteinExistence type="predicted"/>
<dbReference type="PANTHER" id="PTHR33086:SF62">
    <property type="entry name" value="OS01G0182100 PROTEIN"/>
    <property type="match status" value="1"/>
</dbReference>
<keyword evidence="3" id="KW-1185">Reference proteome</keyword>
<dbReference type="InterPro" id="IPR011676">
    <property type="entry name" value="DUF1618"/>
</dbReference>
<evidence type="ECO:0000259" key="1">
    <source>
        <dbReference type="Pfam" id="PF07762"/>
    </source>
</evidence>
<gene>
    <name evidence="2" type="primary">gb14986</name>
    <name evidence="2" type="ORF">PR202_gb14986</name>
</gene>
<evidence type="ECO:0000313" key="3">
    <source>
        <dbReference type="Proteomes" id="UP001054889"/>
    </source>
</evidence>
<dbReference type="Pfam" id="PF07762">
    <property type="entry name" value="DUF1618"/>
    <property type="match status" value="1"/>
</dbReference>
<reference evidence="2" key="1">
    <citation type="journal article" date="2018" name="DNA Res.">
        <title>Multiple hybrid de novo genome assembly of finger millet, an orphan allotetraploid crop.</title>
        <authorList>
            <person name="Hatakeyama M."/>
            <person name="Aluri S."/>
            <person name="Balachadran M.T."/>
            <person name="Sivarajan S.R."/>
            <person name="Patrignani A."/>
            <person name="Gruter S."/>
            <person name="Poveda L."/>
            <person name="Shimizu-Inatsugi R."/>
            <person name="Baeten J."/>
            <person name="Francoijs K.J."/>
            <person name="Nataraja K.N."/>
            <person name="Reddy Y.A.N."/>
            <person name="Phadnis S."/>
            <person name="Ravikumar R.L."/>
            <person name="Schlapbach R."/>
            <person name="Sreeman S.M."/>
            <person name="Shimizu K.K."/>
        </authorList>
    </citation>
    <scope>NUCLEOTIDE SEQUENCE</scope>
</reference>
<feature type="domain" description="DUF1618" evidence="1">
    <location>
        <begin position="238"/>
        <end position="368"/>
    </location>
</feature>
<name>A0AAV5EXP0_ELECO</name>